<sequence length="105" mass="11905">MKTESPRNSPANEGCAAPSGSAPSRIPTRPRCARCQRYITIDTHADNDLWEEVIGERFGPGYICADCFTRAADERLIEWVGRVRFMPYSLASQMRVQASALQRWR</sequence>
<dbReference type="Proteomes" id="UP000557717">
    <property type="component" value="Unassembled WGS sequence"/>
</dbReference>
<proteinExistence type="predicted"/>
<organism evidence="2 3">
    <name type="scientific">Haloferula luteola</name>
    <dbReference type="NCBI Taxonomy" id="595692"/>
    <lineage>
        <taxon>Bacteria</taxon>
        <taxon>Pseudomonadati</taxon>
        <taxon>Verrucomicrobiota</taxon>
        <taxon>Verrucomicrobiia</taxon>
        <taxon>Verrucomicrobiales</taxon>
        <taxon>Verrucomicrobiaceae</taxon>
        <taxon>Haloferula</taxon>
    </lineage>
</organism>
<dbReference type="EMBL" id="JACHFD010000005">
    <property type="protein sequence ID" value="MBB5351095.1"/>
    <property type="molecule type" value="Genomic_DNA"/>
</dbReference>
<gene>
    <name evidence="2" type="ORF">HNR46_001329</name>
</gene>
<comment type="caution">
    <text evidence="2">The sequence shown here is derived from an EMBL/GenBank/DDBJ whole genome shotgun (WGS) entry which is preliminary data.</text>
</comment>
<feature type="region of interest" description="Disordered" evidence="1">
    <location>
        <begin position="1"/>
        <end position="28"/>
    </location>
</feature>
<dbReference type="AlphaFoldDB" id="A0A840UZC5"/>
<evidence type="ECO:0000313" key="3">
    <source>
        <dbReference type="Proteomes" id="UP000557717"/>
    </source>
</evidence>
<name>A0A840UZC5_9BACT</name>
<reference evidence="2 3" key="1">
    <citation type="submission" date="2020-08" db="EMBL/GenBank/DDBJ databases">
        <title>Genomic Encyclopedia of Type Strains, Phase IV (KMG-IV): sequencing the most valuable type-strain genomes for metagenomic binning, comparative biology and taxonomic classification.</title>
        <authorList>
            <person name="Goeker M."/>
        </authorList>
    </citation>
    <scope>NUCLEOTIDE SEQUENCE [LARGE SCALE GENOMIC DNA]</scope>
    <source>
        <strain evidence="2 3">YC6886</strain>
    </source>
</reference>
<evidence type="ECO:0000256" key="1">
    <source>
        <dbReference type="SAM" id="MobiDB-lite"/>
    </source>
</evidence>
<accession>A0A840UZC5</accession>
<feature type="compositionally biased region" description="Polar residues" evidence="1">
    <location>
        <begin position="1"/>
        <end position="11"/>
    </location>
</feature>
<protein>
    <submittedName>
        <fullName evidence="2">Uncharacterized protein</fullName>
    </submittedName>
</protein>
<evidence type="ECO:0000313" key="2">
    <source>
        <dbReference type="EMBL" id="MBB5351095.1"/>
    </source>
</evidence>
<keyword evidence="3" id="KW-1185">Reference proteome</keyword>